<evidence type="ECO:0000313" key="10">
    <source>
        <dbReference type="Proteomes" id="UP000261620"/>
    </source>
</evidence>
<evidence type="ECO:0000259" key="8">
    <source>
        <dbReference type="PROSITE" id="PS51058"/>
    </source>
</evidence>
<dbReference type="PROSITE" id="PS51058">
    <property type="entry name" value="ZF_CXXC"/>
    <property type="match status" value="1"/>
</dbReference>
<dbReference type="GO" id="GO:0035097">
    <property type="term" value="C:histone methyltransferase complex"/>
    <property type="evidence" value="ECO:0007669"/>
    <property type="project" value="TreeGrafter"/>
</dbReference>
<accession>A0A3Q3WTQ7</accession>
<evidence type="ECO:0000313" key="9">
    <source>
        <dbReference type="Ensembl" id="ENSMMOP00000015827.1"/>
    </source>
</evidence>
<dbReference type="InterPro" id="IPR002857">
    <property type="entry name" value="Znf_CXXC"/>
</dbReference>
<evidence type="ECO:0000256" key="6">
    <source>
        <dbReference type="PROSITE-ProRule" id="PRU00509"/>
    </source>
</evidence>
<reference evidence="9" key="2">
    <citation type="submission" date="2025-09" db="UniProtKB">
        <authorList>
            <consortium name="Ensembl"/>
        </authorList>
    </citation>
    <scope>IDENTIFICATION</scope>
</reference>
<dbReference type="Proteomes" id="UP000261620">
    <property type="component" value="Unplaced"/>
</dbReference>
<feature type="compositionally biased region" description="Polar residues" evidence="7">
    <location>
        <begin position="202"/>
        <end position="214"/>
    </location>
</feature>
<feature type="compositionally biased region" description="Basic and acidic residues" evidence="7">
    <location>
        <begin position="154"/>
        <end position="176"/>
    </location>
</feature>
<dbReference type="Pfam" id="PF02008">
    <property type="entry name" value="zf-CXXC"/>
    <property type="match status" value="1"/>
</dbReference>
<name>A0A3Q3WTQ7_MOLML</name>
<keyword evidence="3" id="KW-0862">Zinc</keyword>
<keyword evidence="1" id="KW-0479">Metal-binding</keyword>
<keyword evidence="4" id="KW-0805">Transcription regulation</keyword>
<dbReference type="PANTHER" id="PTHR45838:SF4">
    <property type="entry name" value="HISTONE-LYSINE N-METHYLTRANSFERASE TRITHORAX"/>
    <property type="match status" value="1"/>
</dbReference>
<evidence type="ECO:0000256" key="3">
    <source>
        <dbReference type="ARBA" id="ARBA00022833"/>
    </source>
</evidence>
<feature type="region of interest" description="Disordered" evidence="7">
    <location>
        <begin position="113"/>
        <end position="275"/>
    </location>
</feature>
<feature type="compositionally biased region" description="Low complexity" evidence="7">
    <location>
        <begin position="137"/>
        <end position="146"/>
    </location>
</feature>
<dbReference type="STRING" id="94237.ENSMMOP00000015827"/>
<dbReference type="PANTHER" id="PTHR45838">
    <property type="entry name" value="HISTONE-LYSINE-N-METHYLTRANSFERASE 2 KMT2 FAMILY MEMBER"/>
    <property type="match status" value="1"/>
</dbReference>
<feature type="compositionally biased region" description="Basic residues" evidence="7">
    <location>
        <begin position="119"/>
        <end position="128"/>
    </location>
</feature>
<proteinExistence type="predicted"/>
<evidence type="ECO:0000256" key="1">
    <source>
        <dbReference type="ARBA" id="ARBA00022723"/>
    </source>
</evidence>
<keyword evidence="2 6" id="KW-0863">Zinc-finger</keyword>
<dbReference type="AlphaFoldDB" id="A0A3Q3WTQ7"/>
<dbReference type="GO" id="GO:0008270">
    <property type="term" value="F:zinc ion binding"/>
    <property type="evidence" value="ECO:0007669"/>
    <property type="project" value="UniProtKB-KW"/>
</dbReference>
<keyword evidence="10" id="KW-1185">Reference proteome</keyword>
<reference evidence="9" key="1">
    <citation type="submission" date="2025-08" db="UniProtKB">
        <authorList>
            <consortium name="Ensembl"/>
        </authorList>
    </citation>
    <scope>IDENTIFICATION</scope>
</reference>
<dbReference type="Ensembl" id="ENSMMOT00000016093.1">
    <property type="protein sequence ID" value="ENSMMOP00000015827.1"/>
    <property type="gene ID" value="ENSMMOG00000012073.1"/>
</dbReference>
<evidence type="ECO:0000256" key="4">
    <source>
        <dbReference type="ARBA" id="ARBA00023015"/>
    </source>
</evidence>
<evidence type="ECO:0000256" key="7">
    <source>
        <dbReference type="SAM" id="MobiDB-lite"/>
    </source>
</evidence>
<keyword evidence="5" id="KW-0804">Transcription</keyword>
<dbReference type="GO" id="GO:0003677">
    <property type="term" value="F:DNA binding"/>
    <property type="evidence" value="ECO:0007669"/>
    <property type="project" value="InterPro"/>
</dbReference>
<feature type="region of interest" description="Disordered" evidence="7">
    <location>
        <begin position="15"/>
        <end position="65"/>
    </location>
</feature>
<dbReference type="GO" id="GO:0042800">
    <property type="term" value="F:histone H3K4 methyltransferase activity"/>
    <property type="evidence" value="ECO:0007669"/>
    <property type="project" value="TreeGrafter"/>
</dbReference>
<evidence type="ECO:0000256" key="2">
    <source>
        <dbReference type="ARBA" id="ARBA00022771"/>
    </source>
</evidence>
<protein>
    <recommendedName>
        <fullName evidence="8">CXXC-type domain-containing protein</fullName>
    </recommendedName>
</protein>
<dbReference type="OMA" id="LMSRAPC"/>
<feature type="domain" description="CXXC-type" evidence="8">
    <location>
        <begin position="56"/>
        <end position="104"/>
    </location>
</feature>
<evidence type="ECO:0000256" key="5">
    <source>
        <dbReference type="ARBA" id="ARBA00023163"/>
    </source>
</evidence>
<feature type="compositionally biased region" description="Basic and acidic residues" evidence="7">
    <location>
        <begin position="15"/>
        <end position="25"/>
    </location>
</feature>
<organism evidence="9 10">
    <name type="scientific">Mola mola</name>
    <name type="common">Ocean sunfish</name>
    <name type="synonym">Tetraodon mola</name>
    <dbReference type="NCBI Taxonomy" id="94237"/>
    <lineage>
        <taxon>Eukaryota</taxon>
        <taxon>Metazoa</taxon>
        <taxon>Chordata</taxon>
        <taxon>Craniata</taxon>
        <taxon>Vertebrata</taxon>
        <taxon>Euteleostomi</taxon>
        <taxon>Actinopterygii</taxon>
        <taxon>Neopterygii</taxon>
        <taxon>Teleostei</taxon>
        <taxon>Neoteleostei</taxon>
        <taxon>Acanthomorphata</taxon>
        <taxon>Eupercaria</taxon>
        <taxon>Tetraodontiformes</taxon>
        <taxon>Molidae</taxon>
        <taxon>Mola</taxon>
    </lineage>
</organism>
<feature type="compositionally biased region" description="Polar residues" evidence="7">
    <location>
        <begin position="255"/>
        <end position="272"/>
    </location>
</feature>
<sequence>MPTLSALPWEEREKILSSMGNDDKSSVAGSEEAEPQSPPIKPRETRQKAIQEAPPKKGRRSRRCGQCSGCQVPEDCGVCTNCLDKPKFGGRNIKKQCCKMRKCQNLQWMPSKMFLQKQGKGKKEKKKNKLSEKKESLNLLKGLESGPKSAPAPQKEETFRKKSDTPPLKSVEEKSRQQLPSKQPSPALASPPTSVEPPQAPGTLTAQTQSPTQTADKKGHKPQQSFGPFIFSDSHPPLSPCFLSNEHEKPLTAKPPSSSTLNWQSTPSTRGQLMSRAPCDGVHRIRVDLKRDHDVEKVWEAGGLGLLTSVPVTPRALCFLCASSGNVEVKILDLTLLNVFF</sequence>
<dbReference type="GO" id="GO:0045893">
    <property type="term" value="P:positive regulation of DNA-templated transcription"/>
    <property type="evidence" value="ECO:0007669"/>
    <property type="project" value="TreeGrafter"/>
</dbReference>